<dbReference type="InterPro" id="IPR000873">
    <property type="entry name" value="AMP-dep_synth/lig_dom"/>
</dbReference>
<dbReference type="PANTHER" id="PTHR43272:SF11">
    <property type="entry name" value="AMP-DEPENDENT SYNTHETASE_LIGASE DOMAIN-CONTAINING PROTEIN"/>
    <property type="match status" value="1"/>
</dbReference>
<gene>
    <name evidence="3" type="ORF">PHLGIDRAFT_126424</name>
</gene>
<keyword evidence="1" id="KW-1133">Transmembrane helix</keyword>
<feature type="domain" description="AMP-dependent synthetase/ligase" evidence="2">
    <location>
        <begin position="98"/>
        <end position="528"/>
    </location>
</feature>
<dbReference type="Proteomes" id="UP000053257">
    <property type="component" value="Unassembled WGS sequence"/>
</dbReference>
<keyword evidence="4" id="KW-1185">Reference proteome</keyword>
<dbReference type="HOGENOM" id="CLU_502652_0_0_1"/>
<dbReference type="EMBL" id="KN840468">
    <property type="protein sequence ID" value="KIP09267.1"/>
    <property type="molecule type" value="Genomic_DNA"/>
</dbReference>
<name>A0A0C3SAJ9_PHLG1</name>
<evidence type="ECO:0000313" key="4">
    <source>
        <dbReference type="Proteomes" id="UP000053257"/>
    </source>
</evidence>
<dbReference type="STRING" id="745531.A0A0C3SAJ9"/>
<dbReference type="AlphaFoldDB" id="A0A0C3SAJ9"/>
<sequence>MSLSDYLVTDDLTVILALAAAGLFLLHNLYKPQSLVHPILLGRQSDAARVRHPGESAVFRNYGTGMMGRFPVRPAKEQQVLLDLIRPDQDSPRTLWKTKLTNPELRRRVSALGTGLIKVAGLVPEDSNVLLLLNDGLEFIIADLALASHAIPSFTLTSMSLLSTVLENHPPSAIITEAEFLPQLLELIYDSHESSHHTIIVVGEPAAKYNQGLNQIRVIKFAELERQGAQVEPVASVPTDPLQIFTVSFYQTPTGQLRGAQFTHESITAGVTAIRSLMPSSGPLSSLDTIVSAHSLSSAYGRAVAYTALFEGANFATLSSSKLVGTENGLPLDLADTKSTEVYPIPSTTLLFVTPSHLTALATAINDKARNSSFLSYSLAWRHKLSGVLEGFFTKQSLWDRLVFDGARVEVMGKGAGTVRSVIVSGGAIENQALTPARVALSVPILIVHSHPQVSGPVLATHAFDVQSFPNETASPGTSAADNYAFSYLSAVGAPSINLEAKLIAVDDASIEAGEDPVGRLMVRGPSVGVLLDAESKEGELEKGWFETGEKAKVLPNGTFKVVPLST</sequence>
<keyword evidence="1" id="KW-0472">Membrane</keyword>
<accession>A0A0C3SAJ9</accession>
<dbReference type="SUPFAM" id="SSF56801">
    <property type="entry name" value="Acetyl-CoA synthetase-like"/>
    <property type="match status" value="1"/>
</dbReference>
<dbReference type="PANTHER" id="PTHR43272">
    <property type="entry name" value="LONG-CHAIN-FATTY-ACID--COA LIGASE"/>
    <property type="match status" value="1"/>
</dbReference>
<reference evidence="3 4" key="1">
    <citation type="journal article" date="2014" name="PLoS Genet.">
        <title>Analysis of the Phlebiopsis gigantea genome, transcriptome and secretome provides insight into its pioneer colonization strategies of wood.</title>
        <authorList>
            <person name="Hori C."/>
            <person name="Ishida T."/>
            <person name="Igarashi K."/>
            <person name="Samejima M."/>
            <person name="Suzuki H."/>
            <person name="Master E."/>
            <person name="Ferreira P."/>
            <person name="Ruiz-Duenas F.J."/>
            <person name="Held B."/>
            <person name="Canessa P."/>
            <person name="Larrondo L.F."/>
            <person name="Schmoll M."/>
            <person name="Druzhinina I.S."/>
            <person name="Kubicek C.P."/>
            <person name="Gaskell J.A."/>
            <person name="Kersten P."/>
            <person name="St John F."/>
            <person name="Glasner J."/>
            <person name="Sabat G."/>
            <person name="Splinter BonDurant S."/>
            <person name="Syed K."/>
            <person name="Yadav J."/>
            <person name="Mgbeahuruike A.C."/>
            <person name="Kovalchuk A."/>
            <person name="Asiegbu F.O."/>
            <person name="Lackner G."/>
            <person name="Hoffmeister D."/>
            <person name="Rencoret J."/>
            <person name="Gutierrez A."/>
            <person name="Sun H."/>
            <person name="Lindquist E."/>
            <person name="Barry K."/>
            <person name="Riley R."/>
            <person name="Grigoriev I.V."/>
            <person name="Henrissat B."/>
            <person name="Kues U."/>
            <person name="Berka R.M."/>
            <person name="Martinez A.T."/>
            <person name="Covert S.F."/>
            <person name="Blanchette R.A."/>
            <person name="Cullen D."/>
        </authorList>
    </citation>
    <scope>NUCLEOTIDE SEQUENCE [LARGE SCALE GENOMIC DNA]</scope>
    <source>
        <strain evidence="3 4">11061_1 CR5-6</strain>
    </source>
</reference>
<feature type="transmembrane region" description="Helical" evidence="1">
    <location>
        <begin position="12"/>
        <end position="30"/>
    </location>
</feature>
<dbReference type="Pfam" id="PF00501">
    <property type="entry name" value="AMP-binding"/>
    <property type="match status" value="1"/>
</dbReference>
<evidence type="ECO:0000313" key="3">
    <source>
        <dbReference type="EMBL" id="KIP09267.1"/>
    </source>
</evidence>
<protein>
    <recommendedName>
        <fullName evidence="2">AMP-dependent synthetase/ligase domain-containing protein</fullName>
    </recommendedName>
</protein>
<dbReference type="Gene3D" id="3.40.50.12780">
    <property type="entry name" value="N-terminal domain of ligase-like"/>
    <property type="match status" value="1"/>
</dbReference>
<proteinExistence type="predicted"/>
<evidence type="ECO:0000259" key="2">
    <source>
        <dbReference type="Pfam" id="PF00501"/>
    </source>
</evidence>
<keyword evidence="1" id="KW-0812">Transmembrane</keyword>
<dbReference type="GO" id="GO:0005783">
    <property type="term" value="C:endoplasmic reticulum"/>
    <property type="evidence" value="ECO:0007669"/>
    <property type="project" value="TreeGrafter"/>
</dbReference>
<dbReference type="InterPro" id="IPR042099">
    <property type="entry name" value="ANL_N_sf"/>
</dbReference>
<organism evidence="3 4">
    <name type="scientific">Phlebiopsis gigantea (strain 11061_1 CR5-6)</name>
    <name type="common">White-rot fungus</name>
    <name type="synonym">Peniophora gigantea</name>
    <dbReference type="NCBI Taxonomy" id="745531"/>
    <lineage>
        <taxon>Eukaryota</taxon>
        <taxon>Fungi</taxon>
        <taxon>Dikarya</taxon>
        <taxon>Basidiomycota</taxon>
        <taxon>Agaricomycotina</taxon>
        <taxon>Agaricomycetes</taxon>
        <taxon>Polyporales</taxon>
        <taxon>Phanerochaetaceae</taxon>
        <taxon>Phlebiopsis</taxon>
    </lineage>
</organism>
<dbReference type="GO" id="GO:0004467">
    <property type="term" value="F:long-chain fatty acid-CoA ligase activity"/>
    <property type="evidence" value="ECO:0007669"/>
    <property type="project" value="TreeGrafter"/>
</dbReference>
<dbReference type="GO" id="GO:0016020">
    <property type="term" value="C:membrane"/>
    <property type="evidence" value="ECO:0007669"/>
    <property type="project" value="TreeGrafter"/>
</dbReference>
<dbReference type="OrthoDB" id="1700726at2759"/>
<evidence type="ECO:0000256" key="1">
    <source>
        <dbReference type="SAM" id="Phobius"/>
    </source>
</evidence>